<name>A0A8J2ULV1_9BACT</name>
<protein>
    <recommendedName>
        <fullName evidence="3">DUF695 domain-containing protein</fullName>
    </recommendedName>
</protein>
<dbReference type="RefSeq" id="WP_188938379.1">
    <property type="nucleotide sequence ID" value="NZ_BMJC01000013.1"/>
</dbReference>
<dbReference type="Proteomes" id="UP000607559">
    <property type="component" value="Unassembled WGS sequence"/>
</dbReference>
<gene>
    <name evidence="1" type="ORF">GCM10011511_58060</name>
</gene>
<dbReference type="AlphaFoldDB" id="A0A8J2ULV1"/>
<evidence type="ECO:0000313" key="1">
    <source>
        <dbReference type="EMBL" id="GGB26520.1"/>
    </source>
</evidence>
<sequence length="206" mass="23675">MGNHKINTLEVRQFWEWFSKNCQNFGVDFSNAELLEKLDNWVTQLGDFSWEVGPGKAKDNALVISPNGDEDLLQDSKLIITSAKDCEGWEYYYAKPPKEKEWNLIFSLETSEGEIVEVDASQWEYTLLQYEDGMFEIIVKAPDLQQLDEADKQAAAEILLDGILGEEARMQTICAIDIVEKFEEPYRDKAGNIKYLPNHLKTLVKE</sequence>
<reference evidence="1" key="1">
    <citation type="journal article" date="2014" name="Int. J. Syst. Evol. Microbiol.">
        <title>Complete genome sequence of Corynebacterium casei LMG S-19264T (=DSM 44701T), isolated from a smear-ripened cheese.</title>
        <authorList>
            <consortium name="US DOE Joint Genome Institute (JGI-PGF)"/>
            <person name="Walter F."/>
            <person name="Albersmeier A."/>
            <person name="Kalinowski J."/>
            <person name="Ruckert C."/>
        </authorList>
    </citation>
    <scope>NUCLEOTIDE SEQUENCE</scope>
    <source>
        <strain evidence="1">CGMCC 1.15448</strain>
    </source>
</reference>
<organism evidence="1 2">
    <name type="scientific">Puia dinghuensis</name>
    <dbReference type="NCBI Taxonomy" id="1792502"/>
    <lineage>
        <taxon>Bacteria</taxon>
        <taxon>Pseudomonadati</taxon>
        <taxon>Bacteroidota</taxon>
        <taxon>Chitinophagia</taxon>
        <taxon>Chitinophagales</taxon>
        <taxon>Chitinophagaceae</taxon>
        <taxon>Puia</taxon>
    </lineage>
</organism>
<dbReference type="EMBL" id="BMJC01000013">
    <property type="protein sequence ID" value="GGB26520.1"/>
    <property type="molecule type" value="Genomic_DNA"/>
</dbReference>
<proteinExistence type="predicted"/>
<comment type="caution">
    <text evidence="1">The sequence shown here is derived from an EMBL/GenBank/DDBJ whole genome shotgun (WGS) entry which is preliminary data.</text>
</comment>
<accession>A0A8J2ULV1</accession>
<evidence type="ECO:0000313" key="2">
    <source>
        <dbReference type="Proteomes" id="UP000607559"/>
    </source>
</evidence>
<keyword evidence="2" id="KW-1185">Reference proteome</keyword>
<evidence type="ECO:0008006" key="3">
    <source>
        <dbReference type="Google" id="ProtNLM"/>
    </source>
</evidence>
<reference evidence="1" key="2">
    <citation type="submission" date="2020-09" db="EMBL/GenBank/DDBJ databases">
        <authorList>
            <person name="Sun Q."/>
            <person name="Zhou Y."/>
        </authorList>
    </citation>
    <scope>NUCLEOTIDE SEQUENCE</scope>
    <source>
        <strain evidence="1">CGMCC 1.15448</strain>
    </source>
</reference>